<keyword evidence="10" id="KW-1185">Reference proteome</keyword>
<keyword evidence="7" id="KW-0472">Membrane</keyword>
<dbReference type="CDD" id="cd12087">
    <property type="entry name" value="TM_EGFR-like"/>
    <property type="match status" value="1"/>
</dbReference>
<accession>A0AAD7ZFG2</accession>
<evidence type="ECO:0000256" key="3">
    <source>
        <dbReference type="ARBA" id="ARBA00022737"/>
    </source>
</evidence>
<feature type="domain" description="Sushi" evidence="8">
    <location>
        <begin position="54"/>
        <end position="116"/>
    </location>
</feature>
<evidence type="ECO:0000256" key="5">
    <source>
        <dbReference type="ARBA" id="ARBA00023180"/>
    </source>
</evidence>
<dbReference type="Pfam" id="PF00084">
    <property type="entry name" value="Sushi"/>
    <property type="match status" value="2"/>
</dbReference>
<dbReference type="Proteomes" id="UP001233999">
    <property type="component" value="Unassembled WGS sequence"/>
</dbReference>
<evidence type="ECO:0000259" key="8">
    <source>
        <dbReference type="PROSITE" id="PS50923"/>
    </source>
</evidence>
<dbReference type="Gene3D" id="2.10.70.10">
    <property type="entry name" value="Complement Module, domain 1"/>
    <property type="match status" value="2"/>
</dbReference>
<keyword evidence="7" id="KW-1133">Transmembrane helix</keyword>
<feature type="domain" description="Sushi" evidence="8">
    <location>
        <begin position="1"/>
        <end position="53"/>
    </location>
</feature>
<reference evidence="9" key="1">
    <citation type="journal article" date="2023" name="IScience">
        <title>Live-bearing cockroach genome reveals convergent evolutionary mechanisms linked to viviparity in insects and beyond.</title>
        <authorList>
            <person name="Fouks B."/>
            <person name="Harrison M.C."/>
            <person name="Mikhailova A.A."/>
            <person name="Marchal E."/>
            <person name="English S."/>
            <person name="Carruthers M."/>
            <person name="Jennings E.C."/>
            <person name="Chiamaka E.L."/>
            <person name="Frigard R.A."/>
            <person name="Pippel M."/>
            <person name="Attardo G.M."/>
            <person name="Benoit J.B."/>
            <person name="Bornberg-Bauer E."/>
            <person name="Tobe S.S."/>
        </authorList>
    </citation>
    <scope>NUCLEOTIDE SEQUENCE</scope>
    <source>
        <strain evidence="9">Stay&amp;Tobe</strain>
    </source>
</reference>
<evidence type="ECO:0000256" key="6">
    <source>
        <dbReference type="PROSITE-ProRule" id="PRU00302"/>
    </source>
</evidence>
<dbReference type="InterPro" id="IPR000436">
    <property type="entry name" value="Sushi_SCR_CCP_dom"/>
</dbReference>
<evidence type="ECO:0000256" key="7">
    <source>
        <dbReference type="SAM" id="Phobius"/>
    </source>
</evidence>
<sequence>MYGSLDIPDVDVKYPYNSRVTYKCQTGYILWGNASRVCTMSGIWSGKTPLCKPITCGYPQTFPNSDVQLLNQSTLWNTIAVYTCHAGYSFTPGVVDVSISCLSSGSWEKINITCLPDDDRNLPVKLTGKEWGQRPDGSSDDSVSFAIGVPGIIAIGIASSLLIIIVLVLGIFLARRFQSKKKTRATPQSSTNDLIISNAKDSAYDDVAASGLKTAQAIQQHPVPIRDELQTNVLPYFTRPQEPTCYDTLQSFPSVSSYNSTIVTDIEQDPNYARIKRGDADGEGTRACIQEKPRRPINSGYETVHIRADSERPVSIPEYETVRNLQQMAADSTYEIVHPNGSVGSLNKSKGKIRRSIPSALKMFLQPSSKPTESEMCDGAVPAEIMALYAQVDKTKKRKYRCDMPNNVAGNHVIGNHVSSQTDEECECTQHPISDIVRFSQDVCSPGTWNGNSKDCSATVMRDCRVSSPNARPLPSVPSIRFIHTSQDSEPQNQTLECAQL</sequence>
<comment type="caution">
    <text evidence="6">Lacks conserved residue(s) required for the propagation of feature annotation.</text>
</comment>
<organism evidence="9 10">
    <name type="scientific">Diploptera punctata</name>
    <name type="common">Pacific beetle cockroach</name>
    <dbReference type="NCBI Taxonomy" id="6984"/>
    <lineage>
        <taxon>Eukaryota</taxon>
        <taxon>Metazoa</taxon>
        <taxon>Ecdysozoa</taxon>
        <taxon>Arthropoda</taxon>
        <taxon>Hexapoda</taxon>
        <taxon>Insecta</taxon>
        <taxon>Pterygota</taxon>
        <taxon>Neoptera</taxon>
        <taxon>Polyneoptera</taxon>
        <taxon>Dictyoptera</taxon>
        <taxon>Blattodea</taxon>
        <taxon>Blaberoidea</taxon>
        <taxon>Blaberidae</taxon>
        <taxon>Diplopterinae</taxon>
        <taxon>Diploptera</taxon>
    </lineage>
</organism>
<dbReference type="InterPro" id="IPR035976">
    <property type="entry name" value="Sushi/SCR/CCP_sf"/>
</dbReference>
<proteinExistence type="predicted"/>
<comment type="caution">
    <text evidence="9">The sequence shown here is derived from an EMBL/GenBank/DDBJ whole genome shotgun (WGS) entry which is preliminary data.</text>
</comment>
<dbReference type="SMART" id="SM00032">
    <property type="entry name" value="CCP"/>
    <property type="match status" value="2"/>
</dbReference>
<dbReference type="CDD" id="cd00033">
    <property type="entry name" value="CCP"/>
    <property type="match status" value="2"/>
</dbReference>
<evidence type="ECO:0000256" key="2">
    <source>
        <dbReference type="ARBA" id="ARBA00022729"/>
    </source>
</evidence>
<evidence type="ECO:0000256" key="1">
    <source>
        <dbReference type="ARBA" id="ARBA00022659"/>
    </source>
</evidence>
<feature type="disulfide bond" evidence="6">
    <location>
        <begin position="24"/>
        <end position="51"/>
    </location>
</feature>
<evidence type="ECO:0000313" key="9">
    <source>
        <dbReference type="EMBL" id="KAJ9579391.1"/>
    </source>
</evidence>
<dbReference type="PANTHER" id="PTHR46393:SF7">
    <property type="entry name" value="COMPLEMENT C2"/>
    <property type="match status" value="1"/>
</dbReference>
<keyword evidence="7" id="KW-0812">Transmembrane</keyword>
<dbReference type="EMBL" id="JASPKZ010008452">
    <property type="protein sequence ID" value="KAJ9579391.1"/>
    <property type="molecule type" value="Genomic_DNA"/>
</dbReference>
<keyword evidence="4 6" id="KW-1015">Disulfide bond</keyword>
<dbReference type="SUPFAM" id="SSF57535">
    <property type="entry name" value="Complement control module/SCR domain"/>
    <property type="match status" value="2"/>
</dbReference>
<dbReference type="PROSITE" id="PS50923">
    <property type="entry name" value="SUSHI"/>
    <property type="match status" value="2"/>
</dbReference>
<protein>
    <recommendedName>
        <fullName evidence="8">Sushi domain-containing protein</fullName>
    </recommendedName>
</protein>
<gene>
    <name evidence="9" type="ORF">L9F63_024504</name>
</gene>
<feature type="transmembrane region" description="Helical" evidence="7">
    <location>
        <begin position="152"/>
        <end position="174"/>
    </location>
</feature>
<evidence type="ECO:0000256" key="4">
    <source>
        <dbReference type="ARBA" id="ARBA00023157"/>
    </source>
</evidence>
<keyword evidence="2" id="KW-0732">Signal</keyword>
<reference evidence="9" key="2">
    <citation type="submission" date="2023-05" db="EMBL/GenBank/DDBJ databases">
        <authorList>
            <person name="Fouks B."/>
        </authorList>
    </citation>
    <scope>NUCLEOTIDE SEQUENCE</scope>
    <source>
        <strain evidence="9">Stay&amp;Tobe</strain>
        <tissue evidence="9">Testes</tissue>
    </source>
</reference>
<evidence type="ECO:0000313" key="10">
    <source>
        <dbReference type="Proteomes" id="UP001233999"/>
    </source>
</evidence>
<keyword evidence="1 6" id="KW-0768">Sushi</keyword>
<keyword evidence="5" id="KW-0325">Glycoprotein</keyword>
<dbReference type="PANTHER" id="PTHR46393">
    <property type="entry name" value="SUSHI DOMAIN-CONTAINING PROTEIN"/>
    <property type="match status" value="1"/>
</dbReference>
<dbReference type="AlphaFoldDB" id="A0AAD7ZFG2"/>
<keyword evidence="3" id="KW-0677">Repeat</keyword>
<name>A0AAD7ZFG2_DIPPU</name>